<dbReference type="NCBIfam" id="NF006718">
    <property type="entry name" value="PRK09256.1"/>
    <property type="match status" value="1"/>
</dbReference>
<evidence type="ECO:0000313" key="4">
    <source>
        <dbReference type="Proteomes" id="UP000736328"/>
    </source>
</evidence>
<feature type="region of interest" description="Disordered" evidence="1">
    <location>
        <begin position="105"/>
        <end position="143"/>
    </location>
</feature>
<dbReference type="GO" id="GO:0004045">
    <property type="term" value="F:peptidyl-tRNA hydrolase activity"/>
    <property type="evidence" value="ECO:0007669"/>
    <property type="project" value="UniProtKB-EC"/>
</dbReference>
<dbReference type="PANTHER" id="PTHR47814">
    <property type="entry name" value="PEPTIDYL-TRNA HYDROLASE ARFB"/>
    <property type="match status" value="1"/>
</dbReference>
<feature type="compositionally biased region" description="Basic residues" evidence="1">
    <location>
        <begin position="126"/>
        <end position="135"/>
    </location>
</feature>
<feature type="domain" description="Prokaryotic-type class I peptide chain release factors" evidence="2">
    <location>
        <begin position="22"/>
        <end position="38"/>
    </location>
</feature>
<dbReference type="EMBL" id="JACQXR010000014">
    <property type="protein sequence ID" value="MBI4725888.1"/>
    <property type="molecule type" value="Genomic_DNA"/>
</dbReference>
<reference evidence="3" key="1">
    <citation type="submission" date="2020-07" db="EMBL/GenBank/DDBJ databases">
        <title>Huge and variable diversity of episymbiotic CPR bacteria and DPANN archaea in groundwater ecosystems.</title>
        <authorList>
            <person name="He C.Y."/>
            <person name="Keren R."/>
            <person name="Whittaker M."/>
            <person name="Farag I.F."/>
            <person name="Doudna J."/>
            <person name="Cate J.H.D."/>
            <person name="Banfield J.F."/>
        </authorList>
    </citation>
    <scope>NUCLEOTIDE SEQUENCE</scope>
    <source>
        <strain evidence="3">NC_groundwater_1520_Pr4_B-0.1um_53_5</strain>
    </source>
</reference>
<evidence type="ECO:0000256" key="1">
    <source>
        <dbReference type="SAM" id="MobiDB-lite"/>
    </source>
</evidence>
<keyword evidence="3" id="KW-0378">Hydrolase</keyword>
<accession>A0A933ICC7</accession>
<dbReference type="Proteomes" id="UP000736328">
    <property type="component" value="Unassembled WGS sequence"/>
</dbReference>
<dbReference type="GO" id="GO:0043022">
    <property type="term" value="F:ribosome binding"/>
    <property type="evidence" value="ECO:0007669"/>
    <property type="project" value="TreeGrafter"/>
</dbReference>
<dbReference type="Gene3D" id="3.30.160.20">
    <property type="match status" value="1"/>
</dbReference>
<dbReference type="Pfam" id="PF00472">
    <property type="entry name" value="RF-1"/>
    <property type="match status" value="1"/>
</dbReference>
<dbReference type="AlphaFoldDB" id="A0A933ICC7"/>
<dbReference type="InterPro" id="IPR000352">
    <property type="entry name" value="Pep_chain_release_fac_I"/>
</dbReference>
<dbReference type="GO" id="GO:0072344">
    <property type="term" value="P:rescue of stalled ribosome"/>
    <property type="evidence" value="ECO:0007669"/>
    <property type="project" value="TreeGrafter"/>
</dbReference>
<sequence length="143" mass="16412">MTLIVSQNIMIAEDEISEEFIRASGPGGQNVNKVATAVKLKFDAARSRSLPSEVKQRLFFLYKNRINLDGFLIIDARNRRTREANRLEARERLAEIIRLAAIKPKLRRKTKPTHASRARRLDEKKKQGRTKSLRKKVGDTGEE</sequence>
<dbReference type="PANTHER" id="PTHR47814:SF1">
    <property type="entry name" value="PEPTIDYL-TRNA HYDROLASE ARFB"/>
    <property type="match status" value="1"/>
</dbReference>
<dbReference type="PROSITE" id="PS00745">
    <property type="entry name" value="RF_PROK_I"/>
    <property type="match status" value="1"/>
</dbReference>
<protein>
    <submittedName>
        <fullName evidence="3">Aminoacyl-tRNA hydrolase</fullName>
        <ecNumber evidence="3">3.1.1.29</ecNumber>
    </submittedName>
</protein>
<proteinExistence type="predicted"/>
<dbReference type="SUPFAM" id="SSF110916">
    <property type="entry name" value="Peptidyl-tRNA hydrolase domain-like"/>
    <property type="match status" value="1"/>
</dbReference>
<name>A0A933ICC7_UNCT6</name>
<comment type="caution">
    <text evidence="3">The sequence shown here is derived from an EMBL/GenBank/DDBJ whole genome shotgun (WGS) entry which is preliminary data.</text>
</comment>
<dbReference type="GO" id="GO:0003747">
    <property type="term" value="F:translation release factor activity"/>
    <property type="evidence" value="ECO:0007669"/>
    <property type="project" value="InterPro"/>
</dbReference>
<evidence type="ECO:0000313" key="3">
    <source>
        <dbReference type="EMBL" id="MBI4725888.1"/>
    </source>
</evidence>
<dbReference type="EC" id="3.1.1.29" evidence="3"/>
<gene>
    <name evidence="3" type="primary">arfB</name>
    <name evidence="3" type="ORF">HY768_01455</name>
</gene>
<feature type="compositionally biased region" description="Basic residues" evidence="1">
    <location>
        <begin position="105"/>
        <end position="118"/>
    </location>
</feature>
<organism evidence="3 4">
    <name type="scientific">candidate division TA06 bacterium</name>
    <dbReference type="NCBI Taxonomy" id="2250710"/>
    <lineage>
        <taxon>Bacteria</taxon>
        <taxon>Bacteria division TA06</taxon>
    </lineage>
</organism>
<evidence type="ECO:0000259" key="2">
    <source>
        <dbReference type="PROSITE" id="PS00745"/>
    </source>
</evidence>